<evidence type="ECO:0000313" key="3">
    <source>
        <dbReference type="Proteomes" id="UP001556367"/>
    </source>
</evidence>
<name>A0ABR3J2I6_9AGAR</name>
<keyword evidence="3" id="KW-1185">Reference proteome</keyword>
<dbReference type="EMBL" id="JASNQZ010000012">
    <property type="protein sequence ID" value="KAL0949852.1"/>
    <property type="molecule type" value="Genomic_DNA"/>
</dbReference>
<dbReference type="Proteomes" id="UP001556367">
    <property type="component" value="Unassembled WGS sequence"/>
</dbReference>
<feature type="compositionally biased region" description="Basic residues" evidence="1">
    <location>
        <begin position="71"/>
        <end position="84"/>
    </location>
</feature>
<proteinExistence type="predicted"/>
<feature type="region of interest" description="Disordered" evidence="1">
    <location>
        <begin position="1"/>
        <end position="21"/>
    </location>
</feature>
<gene>
    <name evidence="2" type="ORF">HGRIS_009886</name>
</gene>
<reference evidence="3" key="1">
    <citation type="submission" date="2024-06" db="EMBL/GenBank/DDBJ databases">
        <title>Multi-omics analyses provide insights into the biosynthesis of the anticancer antibiotic pleurotin in Hohenbuehelia grisea.</title>
        <authorList>
            <person name="Weaver J.A."/>
            <person name="Alberti F."/>
        </authorList>
    </citation>
    <scope>NUCLEOTIDE SEQUENCE [LARGE SCALE GENOMIC DNA]</scope>
    <source>
        <strain evidence="3">T-177</strain>
    </source>
</reference>
<comment type="caution">
    <text evidence="2">The sequence shown here is derived from an EMBL/GenBank/DDBJ whole genome shotgun (WGS) entry which is preliminary data.</text>
</comment>
<protein>
    <submittedName>
        <fullName evidence="2">Uncharacterized protein</fullName>
    </submittedName>
</protein>
<sequence>MHESLRRQPSGPREYPQAIQTGESEGYPIYAYLQRSLSCGSADSYASTSSASSFDSVDSCLSISPTCSLQRRPHIRRAGRRKFRPLPPPPGAATLQNQDHEPGLPLPPSSPSHKVRRLPVPPLPMTPFPPISPTRCTTPAPSFHLSAVRHQSYNQIDWDILLSEIMSSGSH</sequence>
<feature type="region of interest" description="Disordered" evidence="1">
    <location>
        <begin position="71"/>
        <end position="114"/>
    </location>
</feature>
<evidence type="ECO:0000313" key="2">
    <source>
        <dbReference type="EMBL" id="KAL0949852.1"/>
    </source>
</evidence>
<organism evidence="2 3">
    <name type="scientific">Hohenbuehelia grisea</name>
    <dbReference type="NCBI Taxonomy" id="104357"/>
    <lineage>
        <taxon>Eukaryota</taxon>
        <taxon>Fungi</taxon>
        <taxon>Dikarya</taxon>
        <taxon>Basidiomycota</taxon>
        <taxon>Agaricomycotina</taxon>
        <taxon>Agaricomycetes</taxon>
        <taxon>Agaricomycetidae</taxon>
        <taxon>Agaricales</taxon>
        <taxon>Pleurotineae</taxon>
        <taxon>Pleurotaceae</taxon>
        <taxon>Hohenbuehelia</taxon>
    </lineage>
</organism>
<accession>A0ABR3J2I6</accession>
<evidence type="ECO:0000256" key="1">
    <source>
        <dbReference type="SAM" id="MobiDB-lite"/>
    </source>
</evidence>